<name>A0A0V1BWW8_TRISP</name>
<protein>
    <submittedName>
        <fullName evidence="1">Uncharacterized protein</fullName>
    </submittedName>
</protein>
<dbReference type="EMBL" id="JYDH01000007">
    <property type="protein sequence ID" value="KRY41551.1"/>
    <property type="molecule type" value="Genomic_DNA"/>
</dbReference>
<dbReference type="InParanoid" id="A0A0V1BWW8"/>
<reference evidence="1 2" key="1">
    <citation type="submission" date="2015-01" db="EMBL/GenBank/DDBJ databases">
        <title>Evolution of Trichinella species and genotypes.</title>
        <authorList>
            <person name="Korhonen P.K."/>
            <person name="Edoardo P."/>
            <person name="Giuseppe L.R."/>
            <person name="Gasser R.B."/>
        </authorList>
    </citation>
    <scope>NUCLEOTIDE SEQUENCE [LARGE SCALE GENOMIC DNA]</scope>
    <source>
        <strain evidence="1">ISS3</strain>
    </source>
</reference>
<comment type="caution">
    <text evidence="1">The sequence shown here is derived from an EMBL/GenBank/DDBJ whole genome shotgun (WGS) entry which is preliminary data.</text>
</comment>
<evidence type="ECO:0000313" key="1">
    <source>
        <dbReference type="EMBL" id="KRY41551.1"/>
    </source>
</evidence>
<dbReference type="AlphaFoldDB" id="A0A0V1BWW8"/>
<accession>A0A0V1BWW8</accession>
<proteinExistence type="predicted"/>
<gene>
    <name evidence="1" type="ORF">T01_3687</name>
</gene>
<organism evidence="1 2">
    <name type="scientific">Trichinella spiralis</name>
    <name type="common">Trichina worm</name>
    <dbReference type="NCBI Taxonomy" id="6334"/>
    <lineage>
        <taxon>Eukaryota</taxon>
        <taxon>Metazoa</taxon>
        <taxon>Ecdysozoa</taxon>
        <taxon>Nematoda</taxon>
        <taxon>Enoplea</taxon>
        <taxon>Dorylaimia</taxon>
        <taxon>Trichinellida</taxon>
        <taxon>Trichinellidae</taxon>
        <taxon>Trichinella</taxon>
    </lineage>
</organism>
<dbReference type="Proteomes" id="UP000054776">
    <property type="component" value="Unassembled WGS sequence"/>
</dbReference>
<evidence type="ECO:0000313" key="2">
    <source>
        <dbReference type="Proteomes" id="UP000054776"/>
    </source>
</evidence>
<keyword evidence="2" id="KW-1185">Reference proteome</keyword>
<sequence>MKQLFPHNAMQCNKNINLAFVVMSNSSQIKLIRLEKFYKQYLPIIIFYGTTGEKKEKNQESQDNK</sequence>